<comment type="similarity">
    <text evidence="1">Belongs to the DprA/Smf family.</text>
</comment>
<dbReference type="PANTHER" id="PTHR43022">
    <property type="entry name" value="PROTEIN SMF"/>
    <property type="match status" value="1"/>
</dbReference>
<evidence type="ECO:0000259" key="2">
    <source>
        <dbReference type="Pfam" id="PF02481"/>
    </source>
</evidence>
<dbReference type="GO" id="GO:0009294">
    <property type="term" value="P:DNA-mediated transformation"/>
    <property type="evidence" value="ECO:0007669"/>
    <property type="project" value="InterPro"/>
</dbReference>
<gene>
    <name evidence="3" type="primary">dprA</name>
    <name evidence="3" type="ORF">AHA02nite_06820</name>
</gene>
<dbReference type="NCBIfam" id="TIGR00732">
    <property type="entry name" value="dprA"/>
    <property type="match status" value="1"/>
</dbReference>
<sequence length="290" mass="33062">MNVKDSFILYIFSQFKEVKRRHLFQYICEHDHFDGILQATPQILSKHLNLSLIDSHKIYKKIHDEAFKRLIWQQFKQTSVFTWFDPQYPESFRFIPDPPLVLYYKGDLSLLHSPMISVIGTRKPSQQAYRKINHILNPLINQSLTIVSGLADGIDGMSHQYALDHGGKTIAVLGFGFNHIYPAKHRTLFQSIAQKGLLLSEYPPHQKPQKWHFPERNRLISGLSLGTLIIEAAERSGTLITADQALEQGKEVFVIPDSIFLEQAKGCHSLIKDGATPVTTADDITFNLPT</sequence>
<dbReference type="EMBL" id="BJYA01000002">
    <property type="protein sequence ID" value="GEN44906.1"/>
    <property type="molecule type" value="Genomic_DNA"/>
</dbReference>
<dbReference type="InterPro" id="IPR057666">
    <property type="entry name" value="DrpA_SLOG"/>
</dbReference>
<protein>
    <submittedName>
        <fullName evidence="3">DNA processing protein DprA</fullName>
    </submittedName>
</protein>
<evidence type="ECO:0000256" key="1">
    <source>
        <dbReference type="ARBA" id="ARBA00006525"/>
    </source>
</evidence>
<keyword evidence="4" id="KW-1185">Reference proteome</keyword>
<dbReference type="Gene3D" id="3.40.50.450">
    <property type="match status" value="1"/>
</dbReference>
<evidence type="ECO:0000313" key="4">
    <source>
        <dbReference type="Proteomes" id="UP000321440"/>
    </source>
</evidence>
<name>A0A511W1H7_9BACI</name>
<dbReference type="RefSeq" id="WP_246118801.1">
    <property type="nucleotide sequence ID" value="NZ_BJYA01000002.1"/>
</dbReference>
<reference evidence="3 4" key="1">
    <citation type="submission" date="2019-07" db="EMBL/GenBank/DDBJ databases">
        <title>Whole genome shotgun sequence of Alkalibacillus haloalkaliphilus NBRC 103110.</title>
        <authorList>
            <person name="Hosoyama A."/>
            <person name="Uohara A."/>
            <person name="Ohji S."/>
            <person name="Ichikawa N."/>
        </authorList>
    </citation>
    <scope>NUCLEOTIDE SEQUENCE [LARGE SCALE GENOMIC DNA]</scope>
    <source>
        <strain evidence="3 4">NBRC 103110</strain>
    </source>
</reference>
<dbReference type="Proteomes" id="UP000321440">
    <property type="component" value="Unassembled WGS sequence"/>
</dbReference>
<feature type="domain" description="Smf/DprA SLOG" evidence="2">
    <location>
        <begin position="80"/>
        <end position="286"/>
    </location>
</feature>
<dbReference type="InterPro" id="IPR003488">
    <property type="entry name" value="DprA"/>
</dbReference>
<dbReference type="AlphaFoldDB" id="A0A511W1H7"/>
<dbReference type="Pfam" id="PF02481">
    <property type="entry name" value="DNA_processg_A"/>
    <property type="match status" value="1"/>
</dbReference>
<comment type="caution">
    <text evidence="3">The sequence shown here is derived from an EMBL/GenBank/DDBJ whole genome shotgun (WGS) entry which is preliminary data.</text>
</comment>
<proteinExistence type="inferred from homology"/>
<accession>A0A511W1H7</accession>
<organism evidence="3 4">
    <name type="scientific">Alkalibacillus haloalkaliphilus</name>
    <dbReference type="NCBI Taxonomy" id="94136"/>
    <lineage>
        <taxon>Bacteria</taxon>
        <taxon>Bacillati</taxon>
        <taxon>Bacillota</taxon>
        <taxon>Bacilli</taxon>
        <taxon>Bacillales</taxon>
        <taxon>Bacillaceae</taxon>
        <taxon>Alkalibacillus</taxon>
    </lineage>
</organism>
<dbReference type="PANTHER" id="PTHR43022:SF1">
    <property type="entry name" value="PROTEIN SMF"/>
    <property type="match status" value="1"/>
</dbReference>
<evidence type="ECO:0000313" key="3">
    <source>
        <dbReference type="EMBL" id="GEN44906.1"/>
    </source>
</evidence>
<dbReference type="SUPFAM" id="SSF102405">
    <property type="entry name" value="MCP/YpsA-like"/>
    <property type="match status" value="1"/>
</dbReference>